<reference evidence="1 2" key="1">
    <citation type="submission" date="2024-09" db="EMBL/GenBank/DDBJ databases">
        <authorList>
            <person name="Sun Q."/>
            <person name="Mori K."/>
        </authorList>
    </citation>
    <scope>NUCLEOTIDE SEQUENCE [LARGE SCALE GENOMIC DNA]</scope>
    <source>
        <strain evidence="1 2">CECT 8300</strain>
    </source>
</reference>
<gene>
    <name evidence="1" type="ORF">ACFFU1_12160</name>
</gene>
<comment type="caution">
    <text evidence="1">The sequence shown here is derived from an EMBL/GenBank/DDBJ whole genome shotgun (WGS) entry which is preliminary data.</text>
</comment>
<proteinExistence type="predicted"/>
<evidence type="ECO:0000313" key="1">
    <source>
        <dbReference type="EMBL" id="MFB9105660.1"/>
    </source>
</evidence>
<accession>A0ABV5H191</accession>
<sequence>MFISQAYHCNQVLHEEKSSSVERETSKANSQINGSENFFQKLKQVFNVKKRVFQSY</sequence>
<dbReference type="EMBL" id="JBHMFA010000009">
    <property type="protein sequence ID" value="MFB9105660.1"/>
    <property type="molecule type" value="Genomic_DNA"/>
</dbReference>
<name>A0ABV5H191_9FLAO</name>
<keyword evidence="2" id="KW-1185">Reference proteome</keyword>
<dbReference type="Proteomes" id="UP001589590">
    <property type="component" value="Unassembled WGS sequence"/>
</dbReference>
<protein>
    <submittedName>
        <fullName evidence="1">Uncharacterized protein</fullName>
    </submittedName>
</protein>
<evidence type="ECO:0000313" key="2">
    <source>
        <dbReference type="Proteomes" id="UP001589590"/>
    </source>
</evidence>
<organism evidence="1 2">
    <name type="scientific">Algibacter miyuki</name>
    <dbReference type="NCBI Taxonomy" id="1306933"/>
    <lineage>
        <taxon>Bacteria</taxon>
        <taxon>Pseudomonadati</taxon>
        <taxon>Bacteroidota</taxon>
        <taxon>Flavobacteriia</taxon>
        <taxon>Flavobacteriales</taxon>
        <taxon>Flavobacteriaceae</taxon>
        <taxon>Algibacter</taxon>
    </lineage>
</organism>